<evidence type="ECO:0000256" key="14">
    <source>
        <dbReference type="RuleBase" id="RU000461"/>
    </source>
</evidence>
<evidence type="ECO:0000256" key="1">
    <source>
        <dbReference type="ARBA" id="ARBA00001971"/>
    </source>
</evidence>
<keyword evidence="6 14" id="KW-0560">Oxidoreductase</keyword>
<dbReference type="PANTHER" id="PTHR24291:SF43">
    <property type="entry name" value="AROMATASE"/>
    <property type="match status" value="1"/>
</dbReference>
<evidence type="ECO:0000256" key="6">
    <source>
        <dbReference type="ARBA" id="ARBA00023002"/>
    </source>
</evidence>
<reference evidence="15" key="1">
    <citation type="submission" date="2022-07" db="EMBL/GenBank/DDBJ databases">
        <authorList>
            <person name="Trinca V."/>
            <person name="Uliana J.V.C."/>
            <person name="Torres T.T."/>
            <person name="Ward R.J."/>
            <person name="Monesi N."/>
        </authorList>
    </citation>
    <scope>NUCLEOTIDE SEQUENCE</scope>
    <source>
        <strain evidence="15">HSMRA1968</strain>
        <tissue evidence="15">Whole embryos</tissue>
    </source>
</reference>
<keyword evidence="5 13" id="KW-0479">Metal-binding</keyword>
<gene>
    <name evidence="15" type="primary">CYP4C21_2</name>
    <name evidence="15" type="ORF">Bhyg_13851</name>
</gene>
<evidence type="ECO:0000256" key="3">
    <source>
        <dbReference type="ARBA" id="ARBA00010617"/>
    </source>
</evidence>
<comment type="similarity">
    <text evidence="3 14">Belongs to the cytochrome P450 family.</text>
</comment>
<evidence type="ECO:0000256" key="10">
    <source>
        <dbReference type="ARBA" id="ARBA00038885"/>
    </source>
</evidence>
<comment type="subcellular location">
    <subcellularLocation>
        <location evidence="2">Membrane</location>
    </subcellularLocation>
</comment>
<evidence type="ECO:0000256" key="8">
    <source>
        <dbReference type="ARBA" id="ARBA00023033"/>
    </source>
</evidence>
<evidence type="ECO:0000256" key="4">
    <source>
        <dbReference type="ARBA" id="ARBA00022617"/>
    </source>
</evidence>
<dbReference type="GO" id="GO:0016020">
    <property type="term" value="C:membrane"/>
    <property type="evidence" value="ECO:0007669"/>
    <property type="project" value="UniProtKB-SubCell"/>
</dbReference>
<comment type="caution">
    <text evidence="15">The sequence shown here is derived from an EMBL/GenBank/DDBJ whole genome shotgun (WGS) entry which is preliminary data.</text>
</comment>
<dbReference type="SUPFAM" id="SSF48264">
    <property type="entry name" value="Cytochrome P450"/>
    <property type="match status" value="1"/>
</dbReference>
<protein>
    <recommendedName>
        <fullName evidence="10">aromatase</fullName>
        <ecNumber evidence="10">1.14.14.14</ecNumber>
    </recommendedName>
    <alternativeName>
        <fullName evidence="12">Cytochrome P-450AROM</fullName>
    </alternativeName>
    <alternativeName>
        <fullName evidence="11">Estrogen synthase</fullName>
    </alternativeName>
</protein>
<dbReference type="EMBL" id="WJQU01000004">
    <property type="protein sequence ID" value="KAJ6635266.1"/>
    <property type="molecule type" value="Genomic_DNA"/>
</dbReference>
<evidence type="ECO:0000313" key="15">
    <source>
        <dbReference type="EMBL" id="KAJ6635266.1"/>
    </source>
</evidence>
<sequence>MFVVLISIVVLCVCLYVHSFRSYRSWYELNIPYHKFNPRYPFCIERLYTILKLAITSAEERFKIINALCLQYSDMVKVWFGPQLVVFVNHPQRVQKVLRSPECTDKWDMFYRLIERENALTFRTASAKWKEHRKFFNFSYSLPALESYMNTFADVGDEFCEILYKKKAGSVFNIQEIVKKICFDMLCETSCDMKTKVMFDESTYEDIINAFEITEEAFNHKAEFPFLYPDTIFKLTKIRRDEKKAQQILDEFRNHIMETRRSKMRENESIDSGNYALIDHLVRNEEKFTSKEILDHILNFIGAYEILGNTMSHMLLLIAMHPEVQERLYESIQKSIKSDEDVRNSAIIKQIELLDLVVKEATRLMPGVPLVMRDVNNDFEIEPGLVIPKGVKLVVSFYALHRHRDVWGNDAEEFKPERFCEENASSRFLFSFLPFSGGIRICVGNKYSNMALKIITVQLLRKFKLRTTMKMDDFRLKSTISLKMCTEHWVSVEARE</sequence>
<evidence type="ECO:0000313" key="16">
    <source>
        <dbReference type="Proteomes" id="UP001151699"/>
    </source>
</evidence>
<evidence type="ECO:0000256" key="2">
    <source>
        <dbReference type="ARBA" id="ARBA00004370"/>
    </source>
</evidence>
<dbReference type="GO" id="GO:0020037">
    <property type="term" value="F:heme binding"/>
    <property type="evidence" value="ECO:0007669"/>
    <property type="project" value="InterPro"/>
</dbReference>
<dbReference type="PROSITE" id="PS00086">
    <property type="entry name" value="CYTOCHROME_P450"/>
    <property type="match status" value="1"/>
</dbReference>
<dbReference type="InterPro" id="IPR001128">
    <property type="entry name" value="Cyt_P450"/>
</dbReference>
<comment type="cofactor">
    <cofactor evidence="1 13">
        <name>heme</name>
        <dbReference type="ChEBI" id="CHEBI:30413"/>
    </cofactor>
</comment>
<dbReference type="Pfam" id="PF00067">
    <property type="entry name" value="p450"/>
    <property type="match status" value="1"/>
</dbReference>
<dbReference type="InterPro" id="IPR050196">
    <property type="entry name" value="Cytochrome_P450_Monoox"/>
</dbReference>
<dbReference type="Proteomes" id="UP001151699">
    <property type="component" value="Chromosome C"/>
</dbReference>
<dbReference type="GO" id="GO:0005506">
    <property type="term" value="F:iron ion binding"/>
    <property type="evidence" value="ECO:0007669"/>
    <property type="project" value="InterPro"/>
</dbReference>
<dbReference type="OrthoDB" id="1470350at2759"/>
<keyword evidence="7 13" id="KW-0408">Iron</keyword>
<evidence type="ECO:0000256" key="11">
    <source>
        <dbReference type="ARBA" id="ARBA00042499"/>
    </source>
</evidence>
<keyword evidence="8 14" id="KW-0503">Monooxygenase</keyword>
<evidence type="ECO:0000256" key="5">
    <source>
        <dbReference type="ARBA" id="ARBA00022723"/>
    </source>
</evidence>
<dbReference type="AlphaFoldDB" id="A0A9Q0MP40"/>
<dbReference type="EC" id="1.14.14.14" evidence="10"/>
<dbReference type="InterPro" id="IPR002401">
    <property type="entry name" value="Cyt_P450_E_grp-I"/>
</dbReference>
<dbReference type="InterPro" id="IPR036396">
    <property type="entry name" value="Cyt_P450_sf"/>
</dbReference>
<evidence type="ECO:0000256" key="7">
    <source>
        <dbReference type="ARBA" id="ARBA00023004"/>
    </source>
</evidence>
<dbReference type="PRINTS" id="PR00463">
    <property type="entry name" value="EP450I"/>
</dbReference>
<dbReference type="Gene3D" id="1.10.630.10">
    <property type="entry name" value="Cytochrome P450"/>
    <property type="match status" value="1"/>
</dbReference>
<proteinExistence type="inferred from homology"/>
<keyword evidence="4 13" id="KW-0349">Heme</keyword>
<name>A0A9Q0MP40_9DIPT</name>
<evidence type="ECO:0000256" key="9">
    <source>
        <dbReference type="ARBA" id="ARBA00023136"/>
    </source>
</evidence>
<feature type="binding site" description="axial binding residue" evidence="13">
    <location>
        <position position="442"/>
    </location>
    <ligand>
        <name>heme</name>
        <dbReference type="ChEBI" id="CHEBI:30413"/>
    </ligand>
    <ligandPart>
        <name>Fe</name>
        <dbReference type="ChEBI" id="CHEBI:18248"/>
    </ligandPart>
</feature>
<keyword evidence="16" id="KW-1185">Reference proteome</keyword>
<evidence type="ECO:0000256" key="12">
    <source>
        <dbReference type="ARBA" id="ARBA00043174"/>
    </source>
</evidence>
<dbReference type="GO" id="GO:0070330">
    <property type="term" value="F:aromatase activity"/>
    <property type="evidence" value="ECO:0007669"/>
    <property type="project" value="UniProtKB-EC"/>
</dbReference>
<organism evidence="15 16">
    <name type="scientific">Pseudolycoriella hygida</name>
    <dbReference type="NCBI Taxonomy" id="35572"/>
    <lineage>
        <taxon>Eukaryota</taxon>
        <taxon>Metazoa</taxon>
        <taxon>Ecdysozoa</taxon>
        <taxon>Arthropoda</taxon>
        <taxon>Hexapoda</taxon>
        <taxon>Insecta</taxon>
        <taxon>Pterygota</taxon>
        <taxon>Neoptera</taxon>
        <taxon>Endopterygota</taxon>
        <taxon>Diptera</taxon>
        <taxon>Nematocera</taxon>
        <taxon>Sciaroidea</taxon>
        <taxon>Sciaridae</taxon>
        <taxon>Pseudolycoriella</taxon>
    </lineage>
</organism>
<evidence type="ECO:0000256" key="13">
    <source>
        <dbReference type="PIRSR" id="PIRSR602401-1"/>
    </source>
</evidence>
<dbReference type="InterPro" id="IPR017972">
    <property type="entry name" value="Cyt_P450_CS"/>
</dbReference>
<keyword evidence="9" id="KW-0472">Membrane</keyword>
<accession>A0A9Q0MP40</accession>
<dbReference type="PANTHER" id="PTHR24291">
    <property type="entry name" value="CYTOCHROME P450 FAMILY 4"/>
    <property type="match status" value="1"/>
</dbReference>